<dbReference type="Gene3D" id="2.40.240.10">
    <property type="entry name" value="Ribosomal Protein L25, Chain P"/>
    <property type="match status" value="1"/>
</dbReference>
<dbReference type="PANTHER" id="PTHR33284">
    <property type="entry name" value="RIBOSOMAL PROTEIN L25/GLN-TRNA SYNTHETASE, ANTI-CODON-BINDING DOMAIN-CONTAINING PROTEIN"/>
    <property type="match status" value="1"/>
</dbReference>
<evidence type="ECO:0000259" key="8">
    <source>
        <dbReference type="Pfam" id="PF14693"/>
    </source>
</evidence>
<dbReference type="HAMAP" id="MF_01334">
    <property type="entry name" value="Ribosomal_bL25_CTC"/>
    <property type="match status" value="1"/>
</dbReference>
<proteinExistence type="inferred from homology"/>
<keyword evidence="1 5" id="KW-0699">rRNA-binding</keyword>
<keyword evidence="3 5" id="KW-0689">Ribosomal protein</keyword>
<dbReference type="Gene3D" id="2.170.120.20">
    <property type="entry name" value="Ribosomal protein L25, beta domain"/>
    <property type="match status" value="1"/>
</dbReference>
<feature type="region of interest" description="Disordered" evidence="6">
    <location>
        <begin position="190"/>
        <end position="246"/>
    </location>
</feature>
<dbReference type="InterPro" id="IPR020056">
    <property type="entry name" value="Rbsml_bL25/Gln-tRNA_synth_N"/>
</dbReference>
<dbReference type="GO" id="GO:0008097">
    <property type="term" value="F:5S rRNA binding"/>
    <property type="evidence" value="ECO:0007669"/>
    <property type="project" value="InterPro"/>
</dbReference>
<keyword evidence="2 5" id="KW-0694">RNA-binding</keyword>
<feature type="domain" description="Large ribosomal subunit protein bL25 L25" evidence="7">
    <location>
        <begin position="6"/>
        <end position="93"/>
    </location>
</feature>
<dbReference type="GO" id="GO:0006412">
    <property type="term" value="P:translation"/>
    <property type="evidence" value="ECO:0007669"/>
    <property type="project" value="UniProtKB-UniRule"/>
</dbReference>
<dbReference type="EMBL" id="VGIR01000011">
    <property type="protein sequence ID" value="MBM3330799.1"/>
    <property type="molecule type" value="Genomic_DNA"/>
</dbReference>
<dbReference type="NCBIfam" id="TIGR00731">
    <property type="entry name" value="bL25_bact_ctc"/>
    <property type="match status" value="1"/>
</dbReference>
<organism evidence="9 10">
    <name type="scientific">candidate division WOR-3 bacterium</name>
    <dbReference type="NCBI Taxonomy" id="2052148"/>
    <lineage>
        <taxon>Bacteria</taxon>
        <taxon>Bacteria division WOR-3</taxon>
    </lineage>
</organism>
<evidence type="ECO:0000256" key="6">
    <source>
        <dbReference type="SAM" id="MobiDB-lite"/>
    </source>
</evidence>
<sequence>MAYTVKATQRTDTGKGKVGRLRRSGSLPAVMYGHGEPSLMLAMSTHEFDRLLDRIRGHSPIVEVEIDGQQPQKCVIKTLQRNPVTGGLLHVDFQKVHAGEKITMNVPVLVSGAAEGVKQGGMLDHVLRTVPVRATIDAIPEHFQIDVTNLKIDHSIHIKDLNRPDLEYTLPLDSPIVTVLSPRKLTEAPSAAEAAAAAEAGPAEPEVITEKKPTEEETAGEEEKGKGKAKGEKKEEKKEEKKKEKK</sequence>
<protein>
    <recommendedName>
        <fullName evidence="5">Large ribosomal subunit protein bL25</fullName>
    </recommendedName>
    <alternativeName>
        <fullName evidence="5">General stress protein CTC</fullName>
    </alternativeName>
</protein>
<accession>A0A937XEF7</accession>
<dbReference type="InterPro" id="IPR020930">
    <property type="entry name" value="Ribosomal_uL5_bac-type"/>
</dbReference>
<feature type="compositionally biased region" description="Basic and acidic residues" evidence="6">
    <location>
        <begin position="208"/>
        <end position="246"/>
    </location>
</feature>
<dbReference type="InterPro" id="IPR029751">
    <property type="entry name" value="Ribosomal_L25_dom"/>
</dbReference>
<dbReference type="AlphaFoldDB" id="A0A937XEF7"/>
<dbReference type="Proteomes" id="UP000779900">
    <property type="component" value="Unassembled WGS sequence"/>
</dbReference>
<dbReference type="InterPro" id="IPR020057">
    <property type="entry name" value="Ribosomal_bL25_b-dom"/>
</dbReference>
<evidence type="ECO:0000256" key="1">
    <source>
        <dbReference type="ARBA" id="ARBA00022730"/>
    </source>
</evidence>
<reference evidence="9" key="1">
    <citation type="submission" date="2019-03" db="EMBL/GenBank/DDBJ databases">
        <title>Lake Tanganyika Metagenome-Assembled Genomes (MAGs).</title>
        <authorList>
            <person name="Tran P."/>
        </authorList>
    </citation>
    <scope>NUCLEOTIDE SEQUENCE</scope>
    <source>
        <strain evidence="9">K_DeepCast_150m_m2_040</strain>
    </source>
</reference>
<comment type="similarity">
    <text evidence="5">Belongs to the bacterial ribosomal protein bL25 family. CTC subfamily.</text>
</comment>
<gene>
    <name evidence="5" type="primary">rplY</name>
    <name evidence="5" type="synonym">ctc</name>
    <name evidence="9" type="ORF">FJY68_02975</name>
</gene>
<evidence type="ECO:0000313" key="9">
    <source>
        <dbReference type="EMBL" id="MBM3330799.1"/>
    </source>
</evidence>
<dbReference type="InterPro" id="IPR001021">
    <property type="entry name" value="Ribosomal_bL25_long"/>
</dbReference>
<dbReference type="PANTHER" id="PTHR33284:SF1">
    <property type="entry name" value="RIBOSOMAL PROTEIN L25_GLN-TRNA SYNTHETASE, ANTI-CODON-BINDING DOMAIN-CONTAINING PROTEIN"/>
    <property type="match status" value="1"/>
</dbReference>
<evidence type="ECO:0000256" key="4">
    <source>
        <dbReference type="ARBA" id="ARBA00023274"/>
    </source>
</evidence>
<dbReference type="GO" id="GO:0003735">
    <property type="term" value="F:structural constituent of ribosome"/>
    <property type="evidence" value="ECO:0007669"/>
    <property type="project" value="InterPro"/>
</dbReference>
<comment type="function">
    <text evidence="5">This is one of the proteins that binds to the 5S RNA in the ribosome where it forms part of the central protuberance.</text>
</comment>
<dbReference type="GO" id="GO:0022625">
    <property type="term" value="C:cytosolic large ribosomal subunit"/>
    <property type="evidence" value="ECO:0007669"/>
    <property type="project" value="TreeGrafter"/>
</dbReference>
<feature type="compositionally biased region" description="Low complexity" evidence="6">
    <location>
        <begin position="190"/>
        <end position="206"/>
    </location>
</feature>
<evidence type="ECO:0000256" key="5">
    <source>
        <dbReference type="HAMAP-Rule" id="MF_01334"/>
    </source>
</evidence>
<dbReference type="InterPro" id="IPR037121">
    <property type="entry name" value="Ribosomal_bL25_C"/>
</dbReference>
<comment type="caution">
    <text evidence="9">The sequence shown here is derived from an EMBL/GenBank/DDBJ whole genome shotgun (WGS) entry which is preliminary data.</text>
</comment>
<feature type="domain" description="Large ribosomal subunit protein bL25 beta" evidence="8">
    <location>
        <begin position="101"/>
        <end position="183"/>
    </location>
</feature>
<evidence type="ECO:0000256" key="3">
    <source>
        <dbReference type="ARBA" id="ARBA00022980"/>
    </source>
</evidence>
<evidence type="ECO:0000313" key="10">
    <source>
        <dbReference type="Proteomes" id="UP000779900"/>
    </source>
</evidence>
<evidence type="ECO:0000256" key="2">
    <source>
        <dbReference type="ARBA" id="ARBA00022884"/>
    </source>
</evidence>
<dbReference type="Pfam" id="PF14693">
    <property type="entry name" value="Ribosomal_TL5_C"/>
    <property type="match status" value="1"/>
</dbReference>
<dbReference type="InterPro" id="IPR011035">
    <property type="entry name" value="Ribosomal_bL25/Gln-tRNA_synth"/>
</dbReference>
<dbReference type="SUPFAM" id="SSF50715">
    <property type="entry name" value="Ribosomal protein L25-like"/>
    <property type="match status" value="1"/>
</dbReference>
<keyword evidence="4 5" id="KW-0687">Ribonucleoprotein</keyword>
<name>A0A937XEF7_UNCW3</name>
<evidence type="ECO:0000259" key="7">
    <source>
        <dbReference type="Pfam" id="PF01386"/>
    </source>
</evidence>
<comment type="subunit">
    <text evidence="5">Part of the 50S ribosomal subunit; part of the 5S rRNA/L5/L18/L25 subcomplex. Contacts the 5S rRNA. Binds to the 5S rRNA independently of L5 and L18.</text>
</comment>
<dbReference type="CDD" id="cd00495">
    <property type="entry name" value="Ribosomal_L25_TL5_CTC"/>
    <property type="match status" value="1"/>
</dbReference>
<dbReference type="Pfam" id="PF01386">
    <property type="entry name" value="Ribosomal_L25p"/>
    <property type="match status" value="1"/>
</dbReference>